<dbReference type="EMBL" id="ASHM01045927">
    <property type="protein sequence ID" value="PNX84245.1"/>
    <property type="molecule type" value="Genomic_DNA"/>
</dbReference>
<proteinExistence type="predicted"/>
<comment type="caution">
    <text evidence="1">The sequence shown here is derived from an EMBL/GenBank/DDBJ whole genome shotgun (WGS) entry which is preliminary data.</text>
</comment>
<gene>
    <name evidence="1" type="ORF">L195_g040302</name>
</gene>
<name>A0A2K3M0C4_TRIPR</name>
<accession>A0A2K3M0C4</accession>
<dbReference type="Proteomes" id="UP000236291">
    <property type="component" value="Unassembled WGS sequence"/>
</dbReference>
<organism evidence="1 2">
    <name type="scientific">Trifolium pratense</name>
    <name type="common">Red clover</name>
    <dbReference type="NCBI Taxonomy" id="57577"/>
    <lineage>
        <taxon>Eukaryota</taxon>
        <taxon>Viridiplantae</taxon>
        <taxon>Streptophyta</taxon>
        <taxon>Embryophyta</taxon>
        <taxon>Tracheophyta</taxon>
        <taxon>Spermatophyta</taxon>
        <taxon>Magnoliopsida</taxon>
        <taxon>eudicotyledons</taxon>
        <taxon>Gunneridae</taxon>
        <taxon>Pentapetalae</taxon>
        <taxon>rosids</taxon>
        <taxon>fabids</taxon>
        <taxon>Fabales</taxon>
        <taxon>Fabaceae</taxon>
        <taxon>Papilionoideae</taxon>
        <taxon>50 kb inversion clade</taxon>
        <taxon>NPAAA clade</taxon>
        <taxon>Hologalegina</taxon>
        <taxon>IRL clade</taxon>
        <taxon>Trifolieae</taxon>
        <taxon>Trifolium</taxon>
    </lineage>
</organism>
<evidence type="ECO:0000313" key="2">
    <source>
        <dbReference type="Proteomes" id="UP000236291"/>
    </source>
</evidence>
<feature type="non-terminal residue" evidence="1">
    <location>
        <position position="1"/>
    </location>
</feature>
<evidence type="ECO:0000313" key="1">
    <source>
        <dbReference type="EMBL" id="PNX84245.1"/>
    </source>
</evidence>
<reference evidence="1 2" key="1">
    <citation type="journal article" date="2014" name="Am. J. Bot.">
        <title>Genome assembly and annotation for red clover (Trifolium pratense; Fabaceae).</title>
        <authorList>
            <person name="Istvanek J."/>
            <person name="Jaros M."/>
            <person name="Krenek A."/>
            <person name="Repkova J."/>
        </authorList>
    </citation>
    <scope>NUCLEOTIDE SEQUENCE [LARGE SCALE GENOMIC DNA]</scope>
    <source>
        <strain evidence="2">cv. Tatra</strain>
        <tissue evidence="1">Young leaves</tissue>
    </source>
</reference>
<dbReference type="AlphaFoldDB" id="A0A2K3M0C4"/>
<protein>
    <submittedName>
        <fullName evidence="1">Uncharacterized protein</fullName>
    </submittedName>
</protein>
<reference evidence="1 2" key="2">
    <citation type="journal article" date="2017" name="Front. Plant Sci.">
        <title>Gene Classification and Mining of Molecular Markers Useful in Red Clover (Trifolium pratense) Breeding.</title>
        <authorList>
            <person name="Istvanek J."/>
            <person name="Dluhosova J."/>
            <person name="Dluhos P."/>
            <person name="Patkova L."/>
            <person name="Nedelnik J."/>
            <person name="Repkova J."/>
        </authorList>
    </citation>
    <scope>NUCLEOTIDE SEQUENCE [LARGE SCALE GENOMIC DNA]</scope>
    <source>
        <strain evidence="2">cv. Tatra</strain>
        <tissue evidence="1">Young leaves</tissue>
    </source>
</reference>
<sequence>GMRPDNLFPCSFRSSKDWLKFPRHEGTLPLKLFNDNSSSTSDLKLHMDGEIAPVNELFETSKICRLAFFHNQLGICAGIPRCCFRITERIRRGKLIDVKAFLKLQQGMAFMIMTLWLN</sequence>